<dbReference type="InterPro" id="IPR050963">
    <property type="entry name" value="Sirohydro_Cobaltochel/CbiX"/>
</dbReference>
<dbReference type="EMBL" id="JAMQKC010000011">
    <property type="protein sequence ID" value="MDC3417599.1"/>
    <property type="molecule type" value="Genomic_DNA"/>
</dbReference>
<accession>A0A9X3WHL4</accession>
<evidence type="ECO:0000313" key="4">
    <source>
        <dbReference type="Proteomes" id="UP001145069"/>
    </source>
</evidence>
<dbReference type="Pfam" id="PF01903">
    <property type="entry name" value="CbiX"/>
    <property type="match status" value="2"/>
</dbReference>
<dbReference type="Proteomes" id="UP001145069">
    <property type="component" value="Unassembled WGS sequence"/>
</dbReference>
<evidence type="ECO:0000256" key="2">
    <source>
        <dbReference type="ARBA" id="ARBA00023239"/>
    </source>
</evidence>
<dbReference type="PANTHER" id="PTHR33542">
    <property type="entry name" value="SIROHYDROCHLORIN FERROCHELATASE, CHLOROPLASTIC"/>
    <property type="match status" value="1"/>
</dbReference>
<dbReference type="InterPro" id="IPR002762">
    <property type="entry name" value="CbiX-like"/>
</dbReference>
<dbReference type="Gene3D" id="3.40.50.1400">
    <property type="match status" value="2"/>
</dbReference>
<dbReference type="CDD" id="cd03414">
    <property type="entry name" value="CbiX_SirB_C"/>
    <property type="match status" value="1"/>
</dbReference>
<dbReference type="CDD" id="cd03416">
    <property type="entry name" value="CbiX_SirB_N"/>
    <property type="match status" value="1"/>
</dbReference>
<dbReference type="GO" id="GO:0016829">
    <property type="term" value="F:lyase activity"/>
    <property type="evidence" value="ECO:0007669"/>
    <property type="project" value="UniProtKB-KW"/>
</dbReference>
<evidence type="ECO:0000313" key="3">
    <source>
        <dbReference type="EMBL" id="MDC3417599.1"/>
    </source>
</evidence>
<reference evidence="3" key="1">
    <citation type="submission" date="2022-06" db="EMBL/GenBank/DDBJ databases">
        <title>Aquibacillus sp. a new bacterium isolated from soil saline samples.</title>
        <authorList>
            <person name="Galisteo C."/>
            <person name="De La Haba R."/>
            <person name="Sanchez-Porro C."/>
            <person name="Ventosa A."/>
        </authorList>
    </citation>
    <scope>NUCLEOTIDE SEQUENCE</scope>
    <source>
        <strain evidence="3">3ASR75-54</strain>
    </source>
</reference>
<organism evidence="3 4">
    <name type="scientific">Aquibacillus salsiterrae</name>
    <dbReference type="NCBI Taxonomy" id="2950439"/>
    <lineage>
        <taxon>Bacteria</taxon>
        <taxon>Bacillati</taxon>
        <taxon>Bacillota</taxon>
        <taxon>Bacilli</taxon>
        <taxon>Bacillales</taxon>
        <taxon>Bacillaceae</taxon>
        <taxon>Aquibacillus</taxon>
    </lineage>
</organism>
<sequence length="243" mass="26912">MQGVLYVSHGTRLKAGEEEAIDFLTSIQHSIDAQLQEICFLEICAPSIEEGVKRLVDRGATAIAVVPILLLSAGHDKHDIPEELAKVTQQYPEIVFRYGAPLGVQERLVHVLVERIHATAADIAKYESILLVGRGSHMLSVQQDIEAIATMLSEKVDKPVDVAYLAACKPAFTEKLDQLGTEQKKKVIVAPYLLFDGLLFQSMIKKVEQYNQDNSAQLLLSHCLGEHEMVKQAFIQRVNQALG</sequence>
<dbReference type="GO" id="GO:0046872">
    <property type="term" value="F:metal ion binding"/>
    <property type="evidence" value="ECO:0007669"/>
    <property type="project" value="UniProtKB-KW"/>
</dbReference>
<proteinExistence type="predicted"/>
<keyword evidence="4" id="KW-1185">Reference proteome</keyword>
<keyword evidence="2" id="KW-0456">Lyase</keyword>
<protein>
    <submittedName>
        <fullName evidence="3">Sirohydrochlorin chelatase</fullName>
    </submittedName>
</protein>
<dbReference type="PANTHER" id="PTHR33542:SF3">
    <property type="entry name" value="SIROHYDROCHLORIN FERROCHELATASE, CHLOROPLASTIC"/>
    <property type="match status" value="1"/>
</dbReference>
<gene>
    <name evidence="3" type="ORF">NC799_11895</name>
</gene>
<dbReference type="RefSeq" id="WP_272446668.1">
    <property type="nucleotide sequence ID" value="NZ_JAMQKC010000011.1"/>
</dbReference>
<dbReference type="SUPFAM" id="SSF53800">
    <property type="entry name" value="Chelatase"/>
    <property type="match status" value="1"/>
</dbReference>
<evidence type="ECO:0000256" key="1">
    <source>
        <dbReference type="ARBA" id="ARBA00022723"/>
    </source>
</evidence>
<keyword evidence="1" id="KW-0479">Metal-binding</keyword>
<dbReference type="AlphaFoldDB" id="A0A9X3WHL4"/>
<name>A0A9X3WHL4_9BACI</name>
<comment type="caution">
    <text evidence="3">The sequence shown here is derived from an EMBL/GenBank/DDBJ whole genome shotgun (WGS) entry which is preliminary data.</text>
</comment>